<proteinExistence type="predicted"/>
<keyword evidence="2" id="KW-0808">Transferase</keyword>
<dbReference type="PANTHER" id="PTHR12526">
    <property type="entry name" value="GLYCOSYLTRANSFERASE"/>
    <property type="match status" value="1"/>
</dbReference>
<sequence length="384" mass="44550">MKIAYCIPSLDYPSGMERVLTLKANYFAEVFGYEIHIFLTDGEGRKPYYELHPSITVHQMDINYSHLNNLPLYKKIPQYMAKQKLFRNKLNEHLCRIKPDITISLLRRDINFINKLTDGSAKLGEIHFNKSNYRDFSNSRLPSFIRAIVRKFWRIQLIRQLRQLKRFIVLSHEDAREWTELDNVEVIYNPLPFFPEQVSDGNRKQVIAAGRYVPQKGFDRLIPAWQLVARKHPDWVLRIYGDGMRAELQQLIDSLGITSSCILEPTVPNIVEKYCESSVFVLSSRFEGFGMVIIEAMACGVPPVSFTCPCGPRDIIDDGKDGLLVEDGNIEELAEKICYLIENEETRKEMGRQARVDVQRFKIENIAEQWKQLFESLVPPVKTT</sequence>
<evidence type="ECO:0000313" key="2">
    <source>
        <dbReference type="EMBL" id="RHH47367.1"/>
    </source>
</evidence>
<dbReference type="InterPro" id="IPR001296">
    <property type="entry name" value="Glyco_trans_1"/>
</dbReference>
<dbReference type="Proteomes" id="UP000283329">
    <property type="component" value="Unassembled WGS sequence"/>
</dbReference>
<dbReference type="Gene3D" id="3.40.50.2000">
    <property type="entry name" value="Glycogen Phosphorylase B"/>
    <property type="match status" value="2"/>
</dbReference>
<gene>
    <name evidence="2" type="ORF">DW206_10475</name>
</gene>
<evidence type="ECO:0000259" key="1">
    <source>
        <dbReference type="Pfam" id="PF00534"/>
    </source>
</evidence>
<dbReference type="GO" id="GO:0016757">
    <property type="term" value="F:glycosyltransferase activity"/>
    <property type="evidence" value="ECO:0007669"/>
    <property type="project" value="InterPro"/>
</dbReference>
<dbReference type="AlphaFoldDB" id="A0A3A9H8K0"/>
<name>A0A3A9H8K0_BACOV</name>
<dbReference type="EMBL" id="QRJR01000007">
    <property type="protein sequence ID" value="RHH47367.1"/>
    <property type="molecule type" value="Genomic_DNA"/>
</dbReference>
<evidence type="ECO:0000313" key="3">
    <source>
        <dbReference type="Proteomes" id="UP000283329"/>
    </source>
</evidence>
<dbReference type="Pfam" id="PF00534">
    <property type="entry name" value="Glycos_transf_1"/>
    <property type="match status" value="1"/>
</dbReference>
<dbReference type="CDD" id="cd03820">
    <property type="entry name" value="GT4_AmsD-like"/>
    <property type="match status" value="1"/>
</dbReference>
<dbReference type="RefSeq" id="WP_008999380.1">
    <property type="nucleotide sequence ID" value="NZ_BAABYV010000001.1"/>
</dbReference>
<organism evidence="2 3">
    <name type="scientific">Bacteroides ovatus</name>
    <dbReference type="NCBI Taxonomy" id="28116"/>
    <lineage>
        <taxon>Bacteria</taxon>
        <taxon>Pseudomonadati</taxon>
        <taxon>Bacteroidota</taxon>
        <taxon>Bacteroidia</taxon>
        <taxon>Bacteroidales</taxon>
        <taxon>Bacteroidaceae</taxon>
        <taxon>Bacteroides</taxon>
    </lineage>
</organism>
<dbReference type="PANTHER" id="PTHR12526:SF630">
    <property type="entry name" value="GLYCOSYLTRANSFERASE"/>
    <property type="match status" value="1"/>
</dbReference>
<reference evidence="2 3" key="1">
    <citation type="submission" date="2018-08" db="EMBL/GenBank/DDBJ databases">
        <title>A genome reference for cultivated species of the human gut microbiota.</title>
        <authorList>
            <person name="Zou Y."/>
            <person name="Xue W."/>
            <person name="Luo G."/>
        </authorList>
    </citation>
    <scope>NUCLEOTIDE SEQUENCE [LARGE SCALE GENOMIC DNA]</scope>
    <source>
        <strain evidence="2 3">AM17-48</strain>
    </source>
</reference>
<feature type="domain" description="Glycosyl transferase family 1" evidence="1">
    <location>
        <begin position="196"/>
        <end position="355"/>
    </location>
</feature>
<comment type="caution">
    <text evidence="2">The sequence shown here is derived from an EMBL/GenBank/DDBJ whole genome shotgun (WGS) entry which is preliminary data.</text>
</comment>
<dbReference type="SUPFAM" id="SSF53756">
    <property type="entry name" value="UDP-Glycosyltransferase/glycogen phosphorylase"/>
    <property type="match status" value="1"/>
</dbReference>
<protein>
    <submittedName>
        <fullName evidence="2">Glycosyltransferase family 4 protein</fullName>
    </submittedName>
</protein>
<accession>A0A3A9H8K0</accession>